<gene>
    <name evidence="3" type="ordered locus">MLP_32170</name>
</gene>
<dbReference type="InterPro" id="IPR053147">
    <property type="entry name" value="Hsp_HslJ-like"/>
</dbReference>
<sequence>MANRIRLGVILLLLLGVTAACGAPAKQPALDGTNWNLTAWAEPEPIPAGVAITAEFADGRVAGTSGVNRYNGAVESSADGSFAIDRPVSTMMAGPEDAMKAEASYLRRLEEATSYAIDGDTLVLTDADGQPSLTFTRA</sequence>
<keyword evidence="4" id="KW-1185">Reference proteome</keyword>
<reference evidence="3 4" key="1">
    <citation type="submission" date="2011-05" db="EMBL/GenBank/DDBJ databases">
        <title>Whole genome sequence of Microlunatus phosphovorus NM-1.</title>
        <authorList>
            <person name="Hosoyama A."/>
            <person name="Sasaki K."/>
            <person name="Harada T."/>
            <person name="Igarashi R."/>
            <person name="Kawakoshi A."/>
            <person name="Sasagawa M."/>
            <person name="Fukada J."/>
            <person name="Nakamura S."/>
            <person name="Katano Y."/>
            <person name="Hanada S."/>
            <person name="Kamagata Y."/>
            <person name="Nakamura N."/>
            <person name="Yamazaki S."/>
            <person name="Fujita N."/>
        </authorList>
    </citation>
    <scope>NUCLEOTIDE SEQUENCE [LARGE SCALE GENOMIC DNA]</scope>
    <source>
        <strain evidence="4">ATCC 700054 / DSM 10555 / JCM 9379 / NBRC 101784 / NCIMB 13414 / VKM Ac-1990 / NM-1</strain>
    </source>
</reference>
<evidence type="ECO:0000313" key="4">
    <source>
        <dbReference type="Proteomes" id="UP000007947"/>
    </source>
</evidence>
<name>F5XLG5_MICPN</name>
<proteinExistence type="predicted"/>
<dbReference type="PROSITE" id="PS51257">
    <property type="entry name" value="PROKAR_LIPOPROTEIN"/>
    <property type="match status" value="1"/>
</dbReference>
<dbReference type="STRING" id="1032480.MLP_32170"/>
<evidence type="ECO:0000259" key="2">
    <source>
        <dbReference type="Pfam" id="PF03724"/>
    </source>
</evidence>
<dbReference type="HOGENOM" id="CLU_1852924_0_0_11"/>
<dbReference type="PANTHER" id="PTHR35535:SF1">
    <property type="entry name" value="HEAT SHOCK PROTEIN HSLJ"/>
    <property type="match status" value="1"/>
</dbReference>
<dbReference type="PANTHER" id="PTHR35535">
    <property type="entry name" value="HEAT SHOCK PROTEIN HSLJ"/>
    <property type="match status" value="1"/>
</dbReference>
<dbReference type="eggNOG" id="COG3187">
    <property type="taxonomic scope" value="Bacteria"/>
</dbReference>
<dbReference type="InterPro" id="IPR038670">
    <property type="entry name" value="HslJ-like_sf"/>
</dbReference>
<dbReference type="Pfam" id="PF03724">
    <property type="entry name" value="META"/>
    <property type="match status" value="1"/>
</dbReference>
<dbReference type="RefSeq" id="WP_013864094.1">
    <property type="nucleotide sequence ID" value="NC_015635.1"/>
</dbReference>
<feature type="chain" id="PRO_5003335155" description="DUF306 domain-containing protein" evidence="1">
    <location>
        <begin position="23"/>
        <end position="138"/>
    </location>
</feature>
<feature type="domain" description="DUF306" evidence="2">
    <location>
        <begin position="29"/>
        <end position="135"/>
    </location>
</feature>
<evidence type="ECO:0000313" key="3">
    <source>
        <dbReference type="EMBL" id="BAK36231.1"/>
    </source>
</evidence>
<dbReference type="Proteomes" id="UP000007947">
    <property type="component" value="Chromosome"/>
</dbReference>
<dbReference type="OrthoDB" id="4826951at2"/>
<dbReference type="Gene3D" id="2.40.128.270">
    <property type="match status" value="1"/>
</dbReference>
<dbReference type="EMBL" id="AP012204">
    <property type="protein sequence ID" value="BAK36231.1"/>
    <property type="molecule type" value="Genomic_DNA"/>
</dbReference>
<dbReference type="AlphaFoldDB" id="F5XLG5"/>
<dbReference type="KEGG" id="mph:MLP_32170"/>
<organism evidence="3 4">
    <name type="scientific">Microlunatus phosphovorus (strain ATCC 700054 / DSM 10555 / JCM 9379 / NBRC 101784 / NCIMB 13414 / VKM Ac-1990 / NM-1)</name>
    <dbReference type="NCBI Taxonomy" id="1032480"/>
    <lineage>
        <taxon>Bacteria</taxon>
        <taxon>Bacillati</taxon>
        <taxon>Actinomycetota</taxon>
        <taxon>Actinomycetes</taxon>
        <taxon>Propionibacteriales</taxon>
        <taxon>Propionibacteriaceae</taxon>
        <taxon>Microlunatus</taxon>
    </lineage>
</organism>
<accession>F5XLG5</accession>
<keyword evidence="1" id="KW-0732">Signal</keyword>
<dbReference type="InterPro" id="IPR005184">
    <property type="entry name" value="DUF306_Meta_HslJ"/>
</dbReference>
<protein>
    <recommendedName>
        <fullName evidence="2">DUF306 domain-containing protein</fullName>
    </recommendedName>
</protein>
<evidence type="ECO:0000256" key="1">
    <source>
        <dbReference type="SAM" id="SignalP"/>
    </source>
</evidence>
<feature type="signal peptide" evidence="1">
    <location>
        <begin position="1"/>
        <end position="22"/>
    </location>
</feature>